<accession>A0AAD5SBH6</accession>
<keyword evidence="7 10" id="KW-0811">Translocation</keyword>
<evidence type="ECO:0000313" key="12">
    <source>
        <dbReference type="EMBL" id="KAJ3051473.1"/>
    </source>
</evidence>
<dbReference type="Proteomes" id="UP001212841">
    <property type="component" value="Unassembled WGS sequence"/>
</dbReference>
<evidence type="ECO:0000256" key="5">
    <source>
        <dbReference type="ARBA" id="ARBA00022833"/>
    </source>
</evidence>
<comment type="domain">
    <text evidence="10">The twin CX3C motif contains 4 conserved Cys residues that form 2 disulfide bonds in the mitochondrial intermembrane space.</text>
</comment>
<keyword evidence="3" id="KW-0479">Metal-binding</keyword>
<organism evidence="12 13">
    <name type="scientific">Rhizophlyctis rosea</name>
    <dbReference type="NCBI Taxonomy" id="64517"/>
    <lineage>
        <taxon>Eukaryota</taxon>
        <taxon>Fungi</taxon>
        <taxon>Fungi incertae sedis</taxon>
        <taxon>Chytridiomycota</taxon>
        <taxon>Chytridiomycota incertae sedis</taxon>
        <taxon>Chytridiomycetes</taxon>
        <taxon>Rhizophlyctidales</taxon>
        <taxon>Rhizophlyctidaceae</taxon>
        <taxon>Rhizophlyctis</taxon>
    </lineage>
</organism>
<dbReference type="GO" id="GO:0005743">
    <property type="term" value="C:mitochondrial inner membrane"/>
    <property type="evidence" value="ECO:0007669"/>
    <property type="project" value="UniProtKB-SubCell"/>
</dbReference>
<dbReference type="AlphaFoldDB" id="A0AAD5SBH6"/>
<comment type="function">
    <text evidence="10">Mitochondrial intermembrane chaperone that participates in the import and insertion of some multi-pass transmembrane proteins into the mitochondrial inner membrane. Also required for the transfer of beta-barrel precursors from the TOM complex to the sorting and assembly machinery (SAM complex) of the outer membrane. Acts as a chaperone-like protein that protects the hydrophobic precursors from aggregation and guide them through the mitochondrial intermembrane space.</text>
</comment>
<comment type="subunit">
    <text evidence="10">Heterohexamer.</text>
</comment>
<keyword evidence="5" id="KW-0862">Zinc</keyword>
<keyword evidence="13" id="KW-1185">Reference proteome</keyword>
<proteinExistence type="inferred from homology"/>
<reference evidence="12" key="1">
    <citation type="submission" date="2020-05" db="EMBL/GenBank/DDBJ databases">
        <title>Phylogenomic resolution of chytrid fungi.</title>
        <authorList>
            <person name="Stajich J.E."/>
            <person name="Amses K."/>
            <person name="Simmons R."/>
            <person name="Seto K."/>
            <person name="Myers J."/>
            <person name="Bonds A."/>
            <person name="Quandt C.A."/>
            <person name="Barry K."/>
            <person name="Liu P."/>
            <person name="Grigoriev I."/>
            <person name="Longcore J.E."/>
            <person name="James T.Y."/>
        </authorList>
    </citation>
    <scope>NUCLEOTIDE SEQUENCE</scope>
    <source>
        <strain evidence="12">JEL0318</strain>
    </source>
</reference>
<name>A0AAD5SBH6_9FUNG</name>
<dbReference type="InterPro" id="IPR035427">
    <property type="entry name" value="Tim10-like_dom_sf"/>
</dbReference>
<feature type="domain" description="Tim10-like" evidence="11">
    <location>
        <begin position="47"/>
        <end position="101"/>
    </location>
</feature>
<dbReference type="InterPro" id="IPR004217">
    <property type="entry name" value="Tim10-like"/>
</dbReference>
<comment type="caution">
    <text evidence="12">The sequence shown here is derived from an EMBL/GenBank/DDBJ whole genome shotgun (WGS) entry which is preliminary data.</text>
</comment>
<sequence length="112" mass="12362">MSFGAFGAGAAAQSNLNIAMAEQELVSSAEQHWCMTLLFKFTVYLTQEMVTTLFNNIVDSCHKKCIPPRYTEEDLNKGESVCIDRCVSKYFAVNAKIGEKLSGAAQQGQMVR</sequence>
<keyword evidence="9 10" id="KW-1015">Disulfide bond</keyword>
<dbReference type="GO" id="GO:0045039">
    <property type="term" value="P:protein insertion into mitochondrial inner membrane"/>
    <property type="evidence" value="ECO:0007669"/>
    <property type="project" value="TreeGrafter"/>
</dbReference>
<keyword evidence="10" id="KW-0143">Chaperone</keyword>
<dbReference type="PANTHER" id="PTHR11038">
    <property type="entry name" value="MITOCHONDRIAL IMPORT INNER MEMBRANE TRANSLOCASE SUBUNIT TIM10"/>
    <property type="match status" value="1"/>
</dbReference>
<evidence type="ECO:0000256" key="2">
    <source>
        <dbReference type="ARBA" id="ARBA00022448"/>
    </source>
</evidence>
<evidence type="ECO:0000256" key="9">
    <source>
        <dbReference type="ARBA" id="ARBA00023157"/>
    </source>
</evidence>
<evidence type="ECO:0000256" key="7">
    <source>
        <dbReference type="ARBA" id="ARBA00023010"/>
    </source>
</evidence>
<evidence type="ECO:0000259" key="11">
    <source>
        <dbReference type="Pfam" id="PF02953"/>
    </source>
</evidence>
<evidence type="ECO:0000256" key="6">
    <source>
        <dbReference type="ARBA" id="ARBA00022927"/>
    </source>
</evidence>
<evidence type="ECO:0000256" key="8">
    <source>
        <dbReference type="ARBA" id="ARBA00023128"/>
    </source>
</evidence>
<keyword evidence="6 10" id="KW-0653">Protein transport</keyword>
<keyword evidence="4 10" id="KW-0999">Mitochondrion inner membrane</keyword>
<evidence type="ECO:0000313" key="13">
    <source>
        <dbReference type="Proteomes" id="UP001212841"/>
    </source>
</evidence>
<gene>
    <name evidence="12" type="primary">TIM10</name>
    <name evidence="12" type="ORF">HK097_007518</name>
</gene>
<evidence type="ECO:0000256" key="3">
    <source>
        <dbReference type="ARBA" id="ARBA00022723"/>
    </source>
</evidence>
<keyword evidence="4 10" id="KW-0472">Membrane</keyword>
<dbReference type="GO" id="GO:0046872">
    <property type="term" value="F:metal ion binding"/>
    <property type="evidence" value="ECO:0007669"/>
    <property type="project" value="UniProtKB-KW"/>
</dbReference>
<evidence type="ECO:0000256" key="4">
    <source>
        <dbReference type="ARBA" id="ARBA00022792"/>
    </source>
</evidence>
<comment type="subcellular location">
    <subcellularLocation>
        <location evidence="10">Mitochondrion inner membrane</location>
        <topology evidence="10">Peripheral membrane protein</topology>
        <orientation evidence="10">Intermembrane side</orientation>
    </subcellularLocation>
</comment>
<dbReference type="PANTHER" id="PTHR11038:SF16">
    <property type="entry name" value="MITOCHONDRIAL IMPORT INNER MEMBRANE TRANSLOCASE SUBUNIT TIM10"/>
    <property type="match status" value="1"/>
</dbReference>
<protein>
    <recommendedName>
        <fullName evidence="10">Mitochondrial import inner membrane translocase subunit</fullName>
    </recommendedName>
</protein>
<dbReference type="EMBL" id="JADGJD010000392">
    <property type="protein sequence ID" value="KAJ3051473.1"/>
    <property type="molecule type" value="Genomic_DNA"/>
</dbReference>
<dbReference type="Pfam" id="PF02953">
    <property type="entry name" value="zf-Tim10_DDP"/>
    <property type="match status" value="1"/>
</dbReference>
<evidence type="ECO:0000256" key="10">
    <source>
        <dbReference type="RuleBase" id="RU367043"/>
    </source>
</evidence>
<dbReference type="GO" id="GO:0015031">
    <property type="term" value="P:protein transport"/>
    <property type="evidence" value="ECO:0007669"/>
    <property type="project" value="UniProtKB-KW"/>
</dbReference>
<evidence type="ECO:0000256" key="1">
    <source>
        <dbReference type="ARBA" id="ARBA00006720"/>
    </source>
</evidence>
<comment type="similarity">
    <text evidence="1 10">Belongs to the small Tim family.</text>
</comment>
<keyword evidence="2 10" id="KW-0813">Transport</keyword>
<dbReference type="Gene3D" id="1.10.287.810">
    <property type="entry name" value="Mitochondrial import inner membrane translocase subunit tim13 like domains"/>
    <property type="match status" value="1"/>
</dbReference>
<keyword evidence="8 10" id="KW-0496">Mitochondrion</keyword>
<dbReference type="SUPFAM" id="SSF144122">
    <property type="entry name" value="Tim10-like"/>
    <property type="match status" value="1"/>
</dbReference>